<dbReference type="InterPro" id="IPR011032">
    <property type="entry name" value="GroES-like_sf"/>
</dbReference>
<sequence length="335" mass="35549">MKAITIDAYGDASAMRLAEVPEPEPGPGEALVRLAVAGINYIDVYMRKGIYKNSRTYGAPLPMTLGMEGAGVVEAVGEGVTDVKPGDRVAWCLVRGSYAERAVVPVDKLVPVPDGVPFAVAAALQLQGATAHYLSHSLFPLQPGQACLVHAAAGGVGQLLVQLGRIRGARVFGTVGSRDKAELVEGLGAERAILYREEDFQPIVRDLTGGEGVHVVYDSVGKDTIHRSMASLRRRGTCVLFGASSGPVPSIEPIELAEAGSIFFTRPHLADYIATADERRARASDLFAAYRTGNLHVAIDRELPLDAAVEAHGVMESRATRGKVVLRIASDDSVQ</sequence>
<comment type="caution">
    <text evidence="4">The sequence shown here is derived from an EMBL/GenBank/DDBJ whole genome shotgun (WGS) entry which is preliminary data.</text>
</comment>
<accession>A0ABX2T9Y9</accession>
<dbReference type="InterPro" id="IPR002364">
    <property type="entry name" value="Quin_OxRdtase/zeta-crystal_CS"/>
</dbReference>
<dbReference type="RefSeq" id="WP_180281851.1">
    <property type="nucleotide sequence ID" value="NZ_JABFDB010000006.1"/>
</dbReference>
<dbReference type="InterPro" id="IPR020843">
    <property type="entry name" value="ER"/>
</dbReference>
<gene>
    <name evidence="4" type="ORF">HND93_10155</name>
</gene>
<dbReference type="PROSITE" id="PS01162">
    <property type="entry name" value="QOR_ZETA_CRYSTAL"/>
    <property type="match status" value="1"/>
</dbReference>
<dbReference type="InterPro" id="IPR036291">
    <property type="entry name" value="NAD(P)-bd_dom_sf"/>
</dbReference>
<reference evidence="4 5" key="1">
    <citation type="submission" date="2020-05" db="EMBL/GenBank/DDBJ databases">
        <title>Azospirillum oleiclasticum sp. nov, a nitrogen-fixing and heavy crude oil-emulsifying bacterium isolated from the crude oil of Yumen Oilfield.</title>
        <authorList>
            <person name="Wu D."/>
            <person name="Cai M."/>
            <person name="Zhang X."/>
        </authorList>
    </citation>
    <scope>NUCLEOTIDE SEQUENCE [LARGE SCALE GENOMIC DNA]</scope>
    <source>
        <strain evidence="4 5">ROY-1-1-2</strain>
    </source>
</reference>
<dbReference type="InterPro" id="IPR013154">
    <property type="entry name" value="ADH-like_N"/>
</dbReference>
<keyword evidence="2" id="KW-0560">Oxidoreductase</keyword>
<dbReference type="InterPro" id="IPR047618">
    <property type="entry name" value="QOR-like"/>
</dbReference>
<dbReference type="Gene3D" id="3.40.50.720">
    <property type="entry name" value="NAD(P)-binding Rossmann-like Domain"/>
    <property type="match status" value="1"/>
</dbReference>
<feature type="domain" description="Enoyl reductase (ER)" evidence="3">
    <location>
        <begin position="10"/>
        <end position="326"/>
    </location>
</feature>
<dbReference type="EMBL" id="JABFDB010000006">
    <property type="protein sequence ID" value="NYZ20077.1"/>
    <property type="molecule type" value="Genomic_DNA"/>
</dbReference>
<proteinExistence type="predicted"/>
<dbReference type="PANTHER" id="PTHR48106:SF13">
    <property type="entry name" value="QUINONE OXIDOREDUCTASE-RELATED"/>
    <property type="match status" value="1"/>
</dbReference>
<dbReference type="Proteomes" id="UP000584642">
    <property type="component" value="Unassembled WGS sequence"/>
</dbReference>
<dbReference type="SMART" id="SM00829">
    <property type="entry name" value="PKS_ER"/>
    <property type="match status" value="1"/>
</dbReference>
<evidence type="ECO:0000313" key="4">
    <source>
        <dbReference type="EMBL" id="NYZ20077.1"/>
    </source>
</evidence>
<organism evidence="4 5">
    <name type="scientific">Azospirillum oleiclasticum</name>
    <dbReference type="NCBI Taxonomy" id="2735135"/>
    <lineage>
        <taxon>Bacteria</taxon>
        <taxon>Pseudomonadati</taxon>
        <taxon>Pseudomonadota</taxon>
        <taxon>Alphaproteobacteria</taxon>
        <taxon>Rhodospirillales</taxon>
        <taxon>Azospirillaceae</taxon>
        <taxon>Azospirillum</taxon>
    </lineage>
</organism>
<dbReference type="SUPFAM" id="SSF51735">
    <property type="entry name" value="NAD(P)-binding Rossmann-fold domains"/>
    <property type="match status" value="1"/>
</dbReference>
<name>A0ABX2T9Y9_9PROT</name>
<dbReference type="Pfam" id="PF08240">
    <property type="entry name" value="ADH_N"/>
    <property type="match status" value="1"/>
</dbReference>
<evidence type="ECO:0000256" key="2">
    <source>
        <dbReference type="ARBA" id="ARBA00023002"/>
    </source>
</evidence>
<keyword evidence="1" id="KW-0521">NADP</keyword>
<dbReference type="InterPro" id="IPR013149">
    <property type="entry name" value="ADH-like_C"/>
</dbReference>
<dbReference type="SUPFAM" id="SSF50129">
    <property type="entry name" value="GroES-like"/>
    <property type="match status" value="1"/>
</dbReference>
<dbReference type="Pfam" id="PF00107">
    <property type="entry name" value="ADH_zinc_N"/>
    <property type="match status" value="1"/>
</dbReference>
<evidence type="ECO:0000259" key="3">
    <source>
        <dbReference type="SMART" id="SM00829"/>
    </source>
</evidence>
<keyword evidence="5" id="KW-1185">Reference proteome</keyword>
<dbReference type="CDD" id="cd05286">
    <property type="entry name" value="QOR2"/>
    <property type="match status" value="1"/>
</dbReference>
<evidence type="ECO:0000313" key="5">
    <source>
        <dbReference type="Proteomes" id="UP000584642"/>
    </source>
</evidence>
<dbReference type="PANTHER" id="PTHR48106">
    <property type="entry name" value="QUINONE OXIDOREDUCTASE PIG3-RELATED"/>
    <property type="match status" value="1"/>
</dbReference>
<dbReference type="Gene3D" id="3.90.180.10">
    <property type="entry name" value="Medium-chain alcohol dehydrogenases, catalytic domain"/>
    <property type="match status" value="1"/>
</dbReference>
<protein>
    <submittedName>
        <fullName evidence="4">Quinone oxidoreductase</fullName>
    </submittedName>
</protein>
<evidence type="ECO:0000256" key="1">
    <source>
        <dbReference type="ARBA" id="ARBA00022857"/>
    </source>
</evidence>